<sequence>AKETKSVATTSNIDPSDMAKLYQSCADEKLKEFGKMKAGNFNLSAYNHQSYTPTSTRKDNVNKLLKEMGFASDDSDNEEV</sequence>
<accession>A0A814L3S6</accession>
<dbReference type="Proteomes" id="UP000681722">
    <property type="component" value="Unassembled WGS sequence"/>
</dbReference>
<evidence type="ECO:0000313" key="3">
    <source>
        <dbReference type="Proteomes" id="UP000663829"/>
    </source>
</evidence>
<dbReference type="EMBL" id="CAJNOQ010004468">
    <property type="protein sequence ID" value="CAF1060604.1"/>
    <property type="molecule type" value="Genomic_DNA"/>
</dbReference>
<dbReference type="EMBL" id="CAJOBC010004468">
    <property type="protein sequence ID" value="CAF3828936.1"/>
    <property type="molecule type" value="Genomic_DNA"/>
</dbReference>
<feature type="non-terminal residue" evidence="1">
    <location>
        <position position="1"/>
    </location>
</feature>
<keyword evidence="3" id="KW-1185">Reference proteome</keyword>
<dbReference type="Proteomes" id="UP000663829">
    <property type="component" value="Unassembled WGS sequence"/>
</dbReference>
<evidence type="ECO:0000313" key="2">
    <source>
        <dbReference type="EMBL" id="CAF3828936.1"/>
    </source>
</evidence>
<proteinExistence type="predicted"/>
<protein>
    <submittedName>
        <fullName evidence="1">Uncharacterized protein</fullName>
    </submittedName>
</protein>
<evidence type="ECO:0000313" key="1">
    <source>
        <dbReference type="EMBL" id="CAF1060604.1"/>
    </source>
</evidence>
<dbReference type="AlphaFoldDB" id="A0A814L3S6"/>
<name>A0A814L3S6_9BILA</name>
<reference evidence="1" key="1">
    <citation type="submission" date="2021-02" db="EMBL/GenBank/DDBJ databases">
        <authorList>
            <person name="Nowell W R."/>
        </authorList>
    </citation>
    <scope>NUCLEOTIDE SEQUENCE</scope>
</reference>
<gene>
    <name evidence="1" type="ORF">GPM918_LOCUS16757</name>
    <name evidence="2" type="ORF">SRO942_LOCUS16754</name>
</gene>
<comment type="caution">
    <text evidence="1">The sequence shown here is derived from an EMBL/GenBank/DDBJ whole genome shotgun (WGS) entry which is preliminary data.</text>
</comment>
<organism evidence="1 3">
    <name type="scientific">Didymodactylos carnosus</name>
    <dbReference type="NCBI Taxonomy" id="1234261"/>
    <lineage>
        <taxon>Eukaryota</taxon>
        <taxon>Metazoa</taxon>
        <taxon>Spiralia</taxon>
        <taxon>Gnathifera</taxon>
        <taxon>Rotifera</taxon>
        <taxon>Eurotatoria</taxon>
        <taxon>Bdelloidea</taxon>
        <taxon>Philodinida</taxon>
        <taxon>Philodinidae</taxon>
        <taxon>Didymodactylos</taxon>
    </lineage>
</organism>